<gene>
    <name evidence="4" type="ORF">APY04_1694</name>
</gene>
<keyword evidence="5" id="KW-1185">Reference proteome</keyword>
<dbReference type="STRING" id="121290.APY04_1694"/>
<keyword evidence="2" id="KW-0442">Lipid degradation</keyword>
<comment type="caution">
    <text evidence="2">Lacks conserved residue(s) required for the propagation of feature annotation.</text>
</comment>
<dbReference type="EMBL" id="LMTR01000049">
    <property type="protein sequence ID" value="KWT69088.1"/>
    <property type="molecule type" value="Genomic_DNA"/>
</dbReference>
<dbReference type="Pfam" id="PF01734">
    <property type="entry name" value="Patatin"/>
    <property type="match status" value="1"/>
</dbReference>
<evidence type="ECO:0000256" key="2">
    <source>
        <dbReference type="PROSITE-ProRule" id="PRU01161"/>
    </source>
</evidence>
<name>A0A125NV93_HYPSL</name>
<keyword evidence="2" id="KW-0378">Hydrolase</keyword>
<feature type="domain" description="PNPLA" evidence="3">
    <location>
        <begin position="48"/>
        <end position="254"/>
    </location>
</feature>
<dbReference type="PROSITE" id="PS51635">
    <property type="entry name" value="PNPLA"/>
    <property type="match status" value="1"/>
</dbReference>
<organism evidence="4 5">
    <name type="scientific">Hyphomicrobium sulfonivorans</name>
    <dbReference type="NCBI Taxonomy" id="121290"/>
    <lineage>
        <taxon>Bacteria</taxon>
        <taxon>Pseudomonadati</taxon>
        <taxon>Pseudomonadota</taxon>
        <taxon>Alphaproteobacteria</taxon>
        <taxon>Hyphomicrobiales</taxon>
        <taxon>Hyphomicrobiaceae</taxon>
        <taxon>Hyphomicrobium</taxon>
    </lineage>
</organism>
<accession>A0A125NV93</accession>
<dbReference type="Gene3D" id="3.40.1090.10">
    <property type="entry name" value="Cytosolic phospholipase A2 catalytic domain"/>
    <property type="match status" value="2"/>
</dbReference>
<keyword evidence="1 2" id="KW-0443">Lipid metabolism</keyword>
<dbReference type="GO" id="GO:0016042">
    <property type="term" value="P:lipid catabolic process"/>
    <property type="evidence" value="ECO:0007669"/>
    <property type="project" value="UniProtKB-UniRule"/>
</dbReference>
<feature type="short sequence motif" description="DGA/G" evidence="2">
    <location>
        <begin position="240"/>
        <end position="242"/>
    </location>
</feature>
<dbReference type="InterPro" id="IPR016035">
    <property type="entry name" value="Acyl_Trfase/lysoPLipase"/>
</dbReference>
<feature type="active site" description="Proton acceptor" evidence="2">
    <location>
        <position position="240"/>
    </location>
</feature>
<dbReference type="SUPFAM" id="SSF52151">
    <property type="entry name" value="FabD/lysophospholipase-like"/>
    <property type="match status" value="1"/>
</dbReference>
<dbReference type="AlphaFoldDB" id="A0A125NV93"/>
<dbReference type="InterPro" id="IPR002641">
    <property type="entry name" value="PNPLA_dom"/>
</dbReference>
<sequence length="335" mass="35107">MAASDAPPSLERLSAELDQSLFAADGLAIPIPDQPKISPLAKGLDRALVLGGGGTYYLAWYCGFFHGLFDEGIDAPQLADMIVGTSAGSYAGSSLASGHFQRLRTEFEFFGHFPGLFARLAPVSDPNVSQQRAQKINAAAKDGSIATRQAIGHAALASDNKVNGEGVERLAAFLAGDSKSAWTSQKIHTTAVDCYTGERVVVSKASADKNGIPLAHGAAASCSLPGIIGPTLLGQRFCMDGGMCSNAAHVDLVAGVKRALIITLNDGLQPPFLTGIPHPIAQNIAQIEAVGTKTMWIKADPPNVNLMDPKEVSAGLQAGYDRAKKEAPAIKEFWV</sequence>
<dbReference type="Proteomes" id="UP000059074">
    <property type="component" value="Unassembled WGS sequence"/>
</dbReference>
<protein>
    <recommendedName>
        <fullName evidence="3">PNPLA domain-containing protein</fullName>
    </recommendedName>
</protein>
<feature type="active site" description="Nucleophile" evidence="2">
    <location>
        <position position="86"/>
    </location>
</feature>
<comment type="caution">
    <text evidence="4">The sequence shown here is derived from an EMBL/GenBank/DDBJ whole genome shotgun (WGS) entry which is preliminary data.</text>
</comment>
<evidence type="ECO:0000259" key="3">
    <source>
        <dbReference type="PROSITE" id="PS51635"/>
    </source>
</evidence>
<dbReference type="PATRIC" id="fig|121290.4.peg.231"/>
<evidence type="ECO:0000313" key="5">
    <source>
        <dbReference type="Proteomes" id="UP000059074"/>
    </source>
</evidence>
<reference evidence="4 5" key="1">
    <citation type="submission" date="2015-10" db="EMBL/GenBank/DDBJ databases">
        <title>Transcriptomic analysis of a linuron degrading triple-species bacterial consortium.</title>
        <authorList>
            <person name="Albers P."/>
        </authorList>
    </citation>
    <scope>NUCLEOTIDE SEQUENCE [LARGE SCALE GENOMIC DNA]</scope>
    <source>
        <strain evidence="4 5">WDL6</strain>
    </source>
</reference>
<dbReference type="GO" id="GO:0016787">
    <property type="term" value="F:hydrolase activity"/>
    <property type="evidence" value="ECO:0007669"/>
    <property type="project" value="UniProtKB-UniRule"/>
</dbReference>
<feature type="short sequence motif" description="GXSXG" evidence="2">
    <location>
        <begin position="84"/>
        <end position="88"/>
    </location>
</feature>
<evidence type="ECO:0000313" key="4">
    <source>
        <dbReference type="EMBL" id="KWT69088.1"/>
    </source>
</evidence>
<evidence type="ECO:0000256" key="1">
    <source>
        <dbReference type="ARBA" id="ARBA00023098"/>
    </source>
</evidence>
<proteinExistence type="predicted"/>